<reference evidence="3" key="1">
    <citation type="journal article" date="2011" name="Proc. Natl. Acad. Sci. U.S.A.">
        <title>Obligate biotrophy features unraveled by the genomic analysis of rust fungi.</title>
        <authorList>
            <person name="Duplessis S."/>
            <person name="Cuomo C.A."/>
            <person name="Lin Y.-C."/>
            <person name="Aerts A."/>
            <person name="Tisserant E."/>
            <person name="Veneault-Fourrey C."/>
            <person name="Joly D.L."/>
            <person name="Hacquard S."/>
            <person name="Amselem J."/>
            <person name="Cantarel B.L."/>
            <person name="Chiu R."/>
            <person name="Coutinho P.M."/>
            <person name="Feau N."/>
            <person name="Field M."/>
            <person name="Frey P."/>
            <person name="Gelhaye E."/>
            <person name="Goldberg J."/>
            <person name="Grabherr M.G."/>
            <person name="Kodira C.D."/>
            <person name="Kohler A."/>
            <person name="Kuees U."/>
            <person name="Lindquist E.A."/>
            <person name="Lucas S.M."/>
            <person name="Mago R."/>
            <person name="Mauceli E."/>
            <person name="Morin E."/>
            <person name="Murat C."/>
            <person name="Pangilinan J.L."/>
            <person name="Park R."/>
            <person name="Pearson M."/>
            <person name="Quesneville H."/>
            <person name="Rouhier N."/>
            <person name="Sakthikumar S."/>
            <person name="Salamov A.A."/>
            <person name="Schmutz J."/>
            <person name="Selles B."/>
            <person name="Shapiro H."/>
            <person name="Tanguay P."/>
            <person name="Tuskan G.A."/>
            <person name="Henrissat B."/>
            <person name="Van de Peer Y."/>
            <person name="Rouze P."/>
            <person name="Ellis J.G."/>
            <person name="Dodds P.N."/>
            <person name="Schein J.E."/>
            <person name="Zhong S."/>
            <person name="Hamelin R.C."/>
            <person name="Grigoriev I.V."/>
            <person name="Szabo L.J."/>
            <person name="Martin F."/>
        </authorList>
    </citation>
    <scope>NUCLEOTIDE SEQUENCE [LARGE SCALE GENOMIC DNA]</scope>
    <source>
        <strain evidence="3">98AG31 / pathotype 3-4-7</strain>
    </source>
</reference>
<feature type="compositionally biased region" description="Basic and acidic residues" evidence="1">
    <location>
        <begin position="132"/>
        <end position="153"/>
    </location>
</feature>
<gene>
    <name evidence="2" type="ORF">MELLADRAFT_66837</name>
</gene>
<dbReference type="AlphaFoldDB" id="F4S0S2"/>
<dbReference type="HOGENOM" id="CLU_499734_0_0_1"/>
<dbReference type="OrthoDB" id="10515317at2759"/>
<sequence length="545" mass="62786">MKITSPIEKKSREFCKASTRDDGSQFMEMLGNVEGVSQSLEAPSHHGRDCQEVNPMKTTKWKLESGHSKNNRGSTSGKRNSLDTISITSHDLILGFDLNIAPQEVDLGAKISKDAETDPNHKKKEIQSQNWDSKDARSHGELQKASESSHLEDTRITPPEICAIFSPQPIKTVNHSQCNIGVDMQSFKEHTPIAVCSAAAIFFTGNLVDFIQELYVQGTTHGRILIQAGKEIWTQELLLPYVYFILTLNPTIHTWERIKKITGYVFRAYHLWYMESNTNFDNEHLSRFVLWHTDVIYQTCKNPFVYDMVQGKGRESLHNKPGKKMSTIPRILQLVYGTLDDGGFYKFRSQKSFLRNHLSTTWKSDFVRGYPDANFASSSTETFEIIWKTKSHEISEAGRAIVWPSKFGDTSRRDDHVLLVHEDIEKYMMKENDNEVKRFVHQWKVEFESMISSTKTHKVFQNLPVGDLELFGWGFDYYISRFGKRIRKDSGLSPSFEYNVKLFDNFLNKKPGSGINKTFWTNFGKHISFEQNRCARKRVKSSEKQ</sequence>
<dbReference type="Proteomes" id="UP000001072">
    <property type="component" value="Unassembled WGS sequence"/>
</dbReference>
<protein>
    <submittedName>
        <fullName evidence="2">Uncharacterized protein</fullName>
    </submittedName>
</protein>
<feature type="region of interest" description="Disordered" evidence="1">
    <location>
        <begin position="113"/>
        <end position="153"/>
    </location>
</feature>
<dbReference type="InParanoid" id="F4S0S2"/>
<feature type="region of interest" description="Disordered" evidence="1">
    <location>
        <begin position="1"/>
        <end position="22"/>
    </location>
</feature>
<evidence type="ECO:0000313" key="3">
    <source>
        <dbReference type="Proteomes" id="UP000001072"/>
    </source>
</evidence>
<dbReference type="GeneID" id="18930710"/>
<keyword evidence="3" id="KW-1185">Reference proteome</keyword>
<feature type="region of interest" description="Disordered" evidence="1">
    <location>
        <begin position="34"/>
        <end position="82"/>
    </location>
</feature>
<proteinExistence type="predicted"/>
<evidence type="ECO:0000313" key="2">
    <source>
        <dbReference type="EMBL" id="EGG01814.1"/>
    </source>
</evidence>
<name>F4S0S2_MELLP</name>
<dbReference type="VEuPathDB" id="FungiDB:MELLADRAFT_66837"/>
<feature type="compositionally biased region" description="Polar residues" evidence="1">
    <location>
        <begin position="71"/>
        <end position="82"/>
    </location>
</feature>
<organism evidence="3">
    <name type="scientific">Melampsora larici-populina (strain 98AG31 / pathotype 3-4-7)</name>
    <name type="common">Poplar leaf rust fungus</name>
    <dbReference type="NCBI Taxonomy" id="747676"/>
    <lineage>
        <taxon>Eukaryota</taxon>
        <taxon>Fungi</taxon>
        <taxon>Dikarya</taxon>
        <taxon>Basidiomycota</taxon>
        <taxon>Pucciniomycotina</taxon>
        <taxon>Pucciniomycetes</taxon>
        <taxon>Pucciniales</taxon>
        <taxon>Melampsoraceae</taxon>
        <taxon>Melampsora</taxon>
    </lineage>
</organism>
<evidence type="ECO:0000256" key="1">
    <source>
        <dbReference type="SAM" id="MobiDB-lite"/>
    </source>
</evidence>
<accession>F4S0S2</accession>
<dbReference type="EMBL" id="GL883135">
    <property type="protein sequence ID" value="EGG01814.1"/>
    <property type="molecule type" value="Genomic_DNA"/>
</dbReference>
<dbReference type="KEGG" id="mlr:MELLADRAFT_66837"/>
<dbReference type="RefSeq" id="XP_007414914.1">
    <property type="nucleotide sequence ID" value="XM_007414852.1"/>
</dbReference>
<feature type="compositionally biased region" description="Basic and acidic residues" evidence="1">
    <location>
        <begin position="7"/>
        <end position="22"/>
    </location>
</feature>